<gene>
    <name evidence="7" type="ORF">EVEC_LOCUS8529</name>
</gene>
<proteinExistence type="predicted"/>
<dbReference type="SUPFAM" id="SSF57903">
    <property type="entry name" value="FYVE/PHD zinc finger"/>
    <property type="match status" value="1"/>
</dbReference>
<evidence type="ECO:0000256" key="2">
    <source>
        <dbReference type="ARBA" id="ARBA00022771"/>
    </source>
</evidence>
<organism evidence="9">
    <name type="scientific">Enterobius vermicularis</name>
    <name type="common">Human pinworm</name>
    <dbReference type="NCBI Taxonomy" id="51028"/>
    <lineage>
        <taxon>Eukaryota</taxon>
        <taxon>Metazoa</taxon>
        <taxon>Ecdysozoa</taxon>
        <taxon>Nematoda</taxon>
        <taxon>Chromadorea</taxon>
        <taxon>Rhabditida</taxon>
        <taxon>Spirurina</taxon>
        <taxon>Oxyuridomorpha</taxon>
        <taxon>Oxyuroidea</taxon>
        <taxon>Oxyuridae</taxon>
        <taxon>Enterobius</taxon>
    </lineage>
</organism>
<evidence type="ECO:0000256" key="5">
    <source>
        <dbReference type="SAM" id="MobiDB-lite"/>
    </source>
</evidence>
<keyword evidence="3" id="KW-0862">Zinc</keyword>
<feature type="region of interest" description="Disordered" evidence="5">
    <location>
        <begin position="268"/>
        <end position="291"/>
    </location>
</feature>
<evidence type="ECO:0000313" key="7">
    <source>
        <dbReference type="EMBL" id="VDD93778.1"/>
    </source>
</evidence>
<dbReference type="Gene3D" id="3.30.40.10">
    <property type="entry name" value="Zinc/RING finger domain, C3HC4 (zinc finger)"/>
    <property type="match status" value="1"/>
</dbReference>
<dbReference type="WBParaSite" id="EVEC_0000908801-mRNA-1">
    <property type="protein sequence ID" value="EVEC_0000908801-mRNA-1"/>
    <property type="gene ID" value="EVEC_0000908801"/>
</dbReference>
<dbReference type="STRING" id="51028.A0A0N4VEH8"/>
<dbReference type="PROSITE" id="PS50016">
    <property type="entry name" value="ZF_PHD_2"/>
    <property type="match status" value="1"/>
</dbReference>
<dbReference type="InterPro" id="IPR011011">
    <property type="entry name" value="Znf_FYVE_PHD"/>
</dbReference>
<evidence type="ECO:0000256" key="1">
    <source>
        <dbReference type="ARBA" id="ARBA00022723"/>
    </source>
</evidence>
<dbReference type="AlphaFoldDB" id="A0A0N4VEH8"/>
<keyword evidence="8" id="KW-1185">Reference proteome</keyword>
<reference evidence="9" key="1">
    <citation type="submission" date="2017-02" db="UniProtKB">
        <authorList>
            <consortium name="WormBaseParasite"/>
        </authorList>
    </citation>
    <scope>IDENTIFICATION</scope>
</reference>
<dbReference type="OrthoDB" id="5847388at2759"/>
<protein>
    <submittedName>
        <fullName evidence="9">PHD-type domain-containing protein</fullName>
    </submittedName>
</protein>
<evidence type="ECO:0000256" key="3">
    <source>
        <dbReference type="ARBA" id="ARBA00022833"/>
    </source>
</evidence>
<evidence type="ECO:0000313" key="8">
    <source>
        <dbReference type="Proteomes" id="UP000274131"/>
    </source>
</evidence>
<dbReference type="Proteomes" id="UP000274131">
    <property type="component" value="Unassembled WGS sequence"/>
</dbReference>
<name>A0A0N4VEH8_ENTVE</name>
<dbReference type="InterPro" id="IPR019787">
    <property type="entry name" value="Znf_PHD-finger"/>
</dbReference>
<reference evidence="7 8" key="2">
    <citation type="submission" date="2018-10" db="EMBL/GenBank/DDBJ databases">
        <authorList>
            <consortium name="Pathogen Informatics"/>
        </authorList>
    </citation>
    <scope>NUCLEOTIDE SEQUENCE [LARGE SCALE GENOMIC DNA]</scope>
</reference>
<dbReference type="EMBL" id="UXUI01009467">
    <property type="protein sequence ID" value="VDD93778.1"/>
    <property type="molecule type" value="Genomic_DNA"/>
</dbReference>
<dbReference type="InterPro" id="IPR013083">
    <property type="entry name" value="Znf_RING/FYVE/PHD"/>
</dbReference>
<dbReference type="GO" id="GO:0008270">
    <property type="term" value="F:zinc ion binding"/>
    <property type="evidence" value="ECO:0007669"/>
    <property type="project" value="UniProtKB-KW"/>
</dbReference>
<evidence type="ECO:0000256" key="4">
    <source>
        <dbReference type="PROSITE-ProRule" id="PRU00146"/>
    </source>
</evidence>
<evidence type="ECO:0000313" key="9">
    <source>
        <dbReference type="WBParaSite" id="EVEC_0000908801-mRNA-1"/>
    </source>
</evidence>
<keyword evidence="1" id="KW-0479">Metal-binding</keyword>
<evidence type="ECO:0000259" key="6">
    <source>
        <dbReference type="PROSITE" id="PS50016"/>
    </source>
</evidence>
<accession>A0A0N4VEH8</accession>
<sequence>MATTAVLHANDTHKTEQSPHSIHTSSPLVRSYSPNQNSVYNVAGVSPTEGATAASCANTNFQQGNYQLPTTRDAFQDLTPEPPAEECPPQVQVCSANFIGSSSVNTTDATEVTIICDPFYEPSPRSRAPSTVQPPVYPNMGDPKCSGIRLDLPRNARVPYPDSAFEAVAMLNKAFGNLPPAPMYNIPNRGRPVQYMTGPPRGVYPGAMNSCGVSPSYPAPTPSPSGMSPSYMQQVRAMGCSKPCSSQMPGPYGFPNVPYGPNSVMPSLKKSQTTAGGRRKQSAKAAVEERAPKTMRKMEFTVPCGNMYEQVGDMGRPSTSAANSFGPMPPVMATNPALMGGQPSSTPSPPNPQMVMHGGRSQFPYDGSMMSNSNPNMQPYQPIQQMNSQDCGGMMQPPSLSMRVNGQMNNTKTAVEMNQLQKPGMFQQNTGINPDMQPDNVRMFDGRPVDKNPQYQVTIAMHSMSSAPSDVYGGMNGNMSNNSGFSQLGPSSQHCGLCKEEIREGPSIQCTGNGQGCLRYFHQSCSQLLAEPFQTILNEPRAEWVCNECDRQRQILYS</sequence>
<feature type="domain" description="PHD-type" evidence="6">
    <location>
        <begin position="492"/>
        <end position="552"/>
    </location>
</feature>
<feature type="compositionally biased region" description="Polar residues" evidence="5">
    <location>
        <begin position="18"/>
        <end position="33"/>
    </location>
</feature>
<feature type="region of interest" description="Disordered" evidence="5">
    <location>
        <begin position="1"/>
        <end position="33"/>
    </location>
</feature>
<keyword evidence="2 4" id="KW-0863">Zinc-finger</keyword>